<evidence type="ECO:0000256" key="1">
    <source>
        <dbReference type="ARBA" id="ARBA00004651"/>
    </source>
</evidence>
<dbReference type="InterPro" id="IPR003691">
    <property type="entry name" value="FluC"/>
</dbReference>
<evidence type="ECO:0000256" key="2">
    <source>
        <dbReference type="ARBA" id="ARBA00022475"/>
    </source>
</evidence>
<feature type="transmembrane region" description="Helical" evidence="10">
    <location>
        <begin position="56"/>
        <end position="78"/>
    </location>
</feature>
<keyword evidence="4 10" id="KW-1133">Transmembrane helix</keyword>
<evidence type="ECO:0000256" key="10">
    <source>
        <dbReference type="RuleBase" id="RU004340"/>
    </source>
</evidence>
<dbReference type="GO" id="GO:0034220">
    <property type="term" value="P:monoatomic ion transmembrane transport"/>
    <property type="evidence" value="ECO:0007669"/>
    <property type="project" value="UniProtKB-KW"/>
</dbReference>
<evidence type="ECO:0000313" key="11">
    <source>
        <dbReference type="EMBL" id="HIT99562.1"/>
    </source>
</evidence>
<keyword evidence="6" id="KW-0407">Ion channel</keyword>
<reference evidence="11" key="1">
    <citation type="submission" date="2020-10" db="EMBL/GenBank/DDBJ databases">
        <authorList>
            <person name="Gilroy R."/>
        </authorList>
    </citation>
    <scope>NUCLEOTIDE SEQUENCE</scope>
    <source>
        <strain evidence="11">CHK176-22527</strain>
    </source>
</reference>
<keyword evidence="6" id="KW-0813">Transport</keyword>
<comment type="caution">
    <text evidence="11">The sequence shown here is derived from an EMBL/GenBank/DDBJ whole genome shotgun (WGS) entry which is preliminary data.</text>
</comment>
<protein>
    <recommendedName>
        <fullName evidence="10">Fluoride-specific ion channel</fullName>
    </recommendedName>
</protein>
<comment type="function">
    <text evidence="9">Fluoride-specific ion channel. Important for reducing fluoride concentration in the cell, thus reducing its toxicity.</text>
</comment>
<evidence type="ECO:0000313" key="12">
    <source>
        <dbReference type="Proteomes" id="UP000824159"/>
    </source>
</evidence>
<sequence length="80" mass="8599">MAGIVLCHIGVTFKNLDFDPKIELFLKTGIWEGFTTFSTFSLETADLIKSGAIATAVTYVLLSIIIGVAAVVAGQFIFKN</sequence>
<evidence type="ECO:0000256" key="6">
    <source>
        <dbReference type="ARBA" id="ARBA00023303"/>
    </source>
</evidence>
<evidence type="ECO:0000256" key="7">
    <source>
        <dbReference type="ARBA" id="ARBA00035120"/>
    </source>
</evidence>
<keyword evidence="5 10" id="KW-0472">Membrane</keyword>
<evidence type="ECO:0000256" key="8">
    <source>
        <dbReference type="ARBA" id="ARBA00035585"/>
    </source>
</evidence>
<dbReference type="GO" id="GO:0005886">
    <property type="term" value="C:plasma membrane"/>
    <property type="evidence" value="ECO:0007669"/>
    <property type="project" value="UniProtKB-SubCell"/>
</dbReference>
<name>A0A9D1HEL8_9FIRM</name>
<evidence type="ECO:0000256" key="5">
    <source>
        <dbReference type="ARBA" id="ARBA00023136"/>
    </source>
</evidence>
<gene>
    <name evidence="11" type="ORF">IAD12_04835</name>
</gene>
<keyword evidence="6" id="KW-0406">Ion transport</keyword>
<comment type="caution">
    <text evidence="10">Lacks conserved residue(s) required for the propagation of feature annotation.</text>
</comment>
<keyword evidence="3 10" id="KW-0812">Transmembrane</keyword>
<evidence type="ECO:0000256" key="3">
    <source>
        <dbReference type="ARBA" id="ARBA00022692"/>
    </source>
</evidence>
<evidence type="ECO:0000256" key="4">
    <source>
        <dbReference type="ARBA" id="ARBA00022989"/>
    </source>
</evidence>
<comment type="subcellular location">
    <subcellularLocation>
        <location evidence="1">Cell membrane</location>
        <topology evidence="1">Multi-pass membrane protein</topology>
    </subcellularLocation>
</comment>
<proteinExistence type="inferred from homology"/>
<evidence type="ECO:0000256" key="9">
    <source>
        <dbReference type="ARBA" id="ARBA00049940"/>
    </source>
</evidence>
<accession>A0A9D1HEL8</accession>
<keyword evidence="2" id="KW-1003">Cell membrane</keyword>
<dbReference type="Proteomes" id="UP000824159">
    <property type="component" value="Unassembled WGS sequence"/>
</dbReference>
<comment type="similarity">
    <text evidence="7 10">Belongs to the fluoride channel Fluc/FEX (TC 1.A.43) family.</text>
</comment>
<organism evidence="11 12">
    <name type="scientific">Candidatus Allocopromorpha excrementavium</name>
    <dbReference type="NCBI Taxonomy" id="2840741"/>
    <lineage>
        <taxon>Bacteria</taxon>
        <taxon>Bacillati</taxon>
        <taxon>Bacillota</taxon>
        <taxon>Clostridia</taxon>
        <taxon>Eubacteriales</taxon>
        <taxon>Eubacteriaceae</taxon>
        <taxon>Eubacteriaceae incertae sedis</taxon>
        <taxon>Candidatus Allocopromorpha</taxon>
    </lineage>
</organism>
<reference evidence="11" key="2">
    <citation type="journal article" date="2021" name="PeerJ">
        <title>Extensive microbial diversity within the chicken gut microbiome revealed by metagenomics and culture.</title>
        <authorList>
            <person name="Gilroy R."/>
            <person name="Ravi A."/>
            <person name="Getino M."/>
            <person name="Pursley I."/>
            <person name="Horton D.L."/>
            <person name="Alikhan N.F."/>
            <person name="Baker D."/>
            <person name="Gharbi K."/>
            <person name="Hall N."/>
            <person name="Watson M."/>
            <person name="Adriaenssens E.M."/>
            <person name="Foster-Nyarko E."/>
            <person name="Jarju S."/>
            <person name="Secka A."/>
            <person name="Antonio M."/>
            <person name="Oren A."/>
            <person name="Chaudhuri R.R."/>
            <person name="La Ragione R."/>
            <person name="Hildebrand F."/>
            <person name="Pallen M.J."/>
        </authorList>
    </citation>
    <scope>NUCLEOTIDE SEQUENCE</scope>
    <source>
        <strain evidence="11">CHK176-22527</strain>
    </source>
</reference>
<dbReference type="AlphaFoldDB" id="A0A9D1HEL8"/>
<dbReference type="Pfam" id="PF02537">
    <property type="entry name" value="CRCB"/>
    <property type="match status" value="1"/>
</dbReference>
<comment type="catalytic activity">
    <reaction evidence="8">
        <text>fluoride(in) = fluoride(out)</text>
        <dbReference type="Rhea" id="RHEA:76159"/>
        <dbReference type="ChEBI" id="CHEBI:17051"/>
    </reaction>
    <physiologicalReaction direction="left-to-right" evidence="8">
        <dbReference type="Rhea" id="RHEA:76160"/>
    </physiologicalReaction>
</comment>
<dbReference type="EMBL" id="DVLX01000058">
    <property type="protein sequence ID" value="HIT99562.1"/>
    <property type="molecule type" value="Genomic_DNA"/>
</dbReference>